<evidence type="ECO:0000256" key="1">
    <source>
        <dbReference type="SAM" id="Coils"/>
    </source>
</evidence>
<dbReference type="GO" id="GO:0000802">
    <property type="term" value="C:transverse filament"/>
    <property type="evidence" value="ECO:0007669"/>
    <property type="project" value="TreeGrafter"/>
</dbReference>
<organism evidence="2 3">
    <name type="scientific">Dissostichus mawsoni</name>
    <name type="common">Antarctic cod</name>
    <dbReference type="NCBI Taxonomy" id="36200"/>
    <lineage>
        <taxon>Eukaryota</taxon>
        <taxon>Metazoa</taxon>
        <taxon>Chordata</taxon>
        <taxon>Craniata</taxon>
        <taxon>Vertebrata</taxon>
        <taxon>Euteleostomi</taxon>
        <taxon>Actinopterygii</taxon>
        <taxon>Neopterygii</taxon>
        <taxon>Teleostei</taxon>
        <taxon>Neoteleostei</taxon>
        <taxon>Acanthomorphata</taxon>
        <taxon>Eupercaria</taxon>
        <taxon>Perciformes</taxon>
        <taxon>Notothenioidei</taxon>
        <taxon>Nototheniidae</taxon>
        <taxon>Dissostichus</taxon>
    </lineage>
</organism>
<feature type="coiled-coil region" evidence="1">
    <location>
        <begin position="292"/>
        <end position="358"/>
    </location>
</feature>
<name>A0A7J5XMY1_DISMA</name>
<feature type="coiled-coil region" evidence="1">
    <location>
        <begin position="411"/>
        <end position="508"/>
    </location>
</feature>
<keyword evidence="1" id="KW-0175">Coiled coil</keyword>
<dbReference type="GO" id="GO:0003690">
    <property type="term" value="F:double-stranded DNA binding"/>
    <property type="evidence" value="ECO:0007669"/>
    <property type="project" value="TreeGrafter"/>
</dbReference>
<evidence type="ECO:0000313" key="2">
    <source>
        <dbReference type="EMBL" id="KAF3837508.1"/>
    </source>
</evidence>
<dbReference type="PANTHER" id="PTHR46918:SF1">
    <property type="entry name" value="SYNAPTONEMAL COMPLEX PROTEIN 1"/>
    <property type="match status" value="1"/>
</dbReference>
<gene>
    <name evidence="2" type="ORF">F7725_004972</name>
</gene>
<evidence type="ECO:0000313" key="3">
    <source>
        <dbReference type="Proteomes" id="UP000518266"/>
    </source>
</evidence>
<dbReference type="EMBL" id="JAAKFY010000023">
    <property type="protein sequence ID" value="KAF3837508.1"/>
    <property type="molecule type" value="Genomic_DNA"/>
</dbReference>
<accession>A0A7J5XMY1</accession>
<dbReference type="GO" id="GO:0051878">
    <property type="term" value="P:lateral element assembly"/>
    <property type="evidence" value="ECO:0007669"/>
    <property type="project" value="TreeGrafter"/>
</dbReference>
<evidence type="ECO:0008006" key="4">
    <source>
        <dbReference type="Google" id="ProtNLM"/>
    </source>
</evidence>
<dbReference type="GO" id="GO:0000801">
    <property type="term" value="C:central element"/>
    <property type="evidence" value="ECO:0007669"/>
    <property type="project" value="TreeGrafter"/>
</dbReference>
<sequence length="519" mass="59963">MDRNRGFSFKLLVPSRVSNGQVSAVRPQEVEETCGDFMAAGLEKEQTMPFPNTSMVAPTKPTGTELPKIKAVSPMEKGENNCNPGQLYSKLFDEVEKVKCWKVKVDSDTLQKERRLQGNKRTIETQRKAIQELQRIILMILFALCVLSSQFGSESLSVKLEEQISENEDLRNNLRVKQKMINKRCKKALLQFEDLKEKYNQEYDMKEKEVSRRKCRSVYSVYETQGLWFGIRRSQSFKLKYGIRNMNYKTSCWTSMKTRSTANNSKKQQMNNVDFSVAQKLNKSPCFRNVSLRAALHRNRALAAILEQTKEEFTEMIQSKDSSLQGLRKVKNDQAETLEQIQTNIQELQDSLALETKSPHTTEAHLKTLTVRFCCSQDKTSKCVESMKEKSTSLKSNAAAGGKLFTEVKTNKEHTFQMEQLRQDIHQHEDKYTELLANFNELHCEKTVIQQQFVSRSSSVKAVEENLKDSEKKAVKLTKQIQRLEEENQGLREEVKSIENKSQEKCQETEILQKKLKQM</sequence>
<proteinExistence type="predicted"/>
<dbReference type="Proteomes" id="UP000518266">
    <property type="component" value="Unassembled WGS sequence"/>
</dbReference>
<dbReference type="PANTHER" id="PTHR46918">
    <property type="entry name" value="SYNAPTONEMAL COMPLEX PROTEIN 1"/>
    <property type="match status" value="1"/>
</dbReference>
<comment type="caution">
    <text evidence="2">The sequence shown here is derived from an EMBL/GenBank/DDBJ whole genome shotgun (WGS) entry which is preliminary data.</text>
</comment>
<dbReference type="OrthoDB" id="10064612at2759"/>
<dbReference type="AlphaFoldDB" id="A0A7J5XMY1"/>
<dbReference type="Pfam" id="PF05483">
    <property type="entry name" value="SCP-1"/>
    <property type="match status" value="1"/>
</dbReference>
<dbReference type="GO" id="GO:0000711">
    <property type="term" value="P:meiotic DNA repair synthesis"/>
    <property type="evidence" value="ECO:0007669"/>
    <property type="project" value="TreeGrafter"/>
</dbReference>
<feature type="coiled-coil region" evidence="1">
    <location>
        <begin position="153"/>
        <end position="209"/>
    </location>
</feature>
<dbReference type="GO" id="GO:0051026">
    <property type="term" value="P:chiasma assembly"/>
    <property type="evidence" value="ECO:0007669"/>
    <property type="project" value="TreeGrafter"/>
</dbReference>
<dbReference type="GO" id="GO:0001673">
    <property type="term" value="C:male germ cell nucleus"/>
    <property type="evidence" value="ECO:0007669"/>
    <property type="project" value="TreeGrafter"/>
</dbReference>
<keyword evidence="3" id="KW-1185">Reference proteome</keyword>
<dbReference type="InterPro" id="IPR008827">
    <property type="entry name" value="SYCP1"/>
</dbReference>
<protein>
    <recommendedName>
        <fullName evidence="4">Synaptonemal complex protein 1</fullName>
    </recommendedName>
</protein>
<reference evidence="2 3" key="1">
    <citation type="submission" date="2020-03" db="EMBL/GenBank/DDBJ databases">
        <title>Dissostichus mawsoni Genome sequencing and assembly.</title>
        <authorList>
            <person name="Park H."/>
        </authorList>
    </citation>
    <scope>NUCLEOTIDE SEQUENCE [LARGE SCALE GENOMIC DNA]</scope>
    <source>
        <strain evidence="2">DM0001</strain>
        <tissue evidence="2">Muscle</tissue>
    </source>
</reference>